<dbReference type="AlphaFoldDB" id="D1AQE9"/>
<proteinExistence type="predicted"/>
<gene>
    <name evidence="3" type="ordered locus">Sterm_3370</name>
</gene>
<dbReference type="Pfam" id="PF07007">
    <property type="entry name" value="LprI"/>
    <property type="match status" value="1"/>
</dbReference>
<dbReference type="PANTHER" id="PTHR39176:SF1">
    <property type="entry name" value="PERIPLASMIC PROTEIN"/>
    <property type="match status" value="1"/>
</dbReference>
<dbReference type="Gene3D" id="1.20.1270.180">
    <property type="match status" value="1"/>
</dbReference>
<protein>
    <recommendedName>
        <fullName evidence="2">Lysozyme inhibitor LprI-like N-terminal domain-containing protein</fullName>
    </recommendedName>
</protein>
<organism evidence="3 4">
    <name type="scientific">Sebaldella termitidis (strain ATCC 33386 / NCTC 11300)</name>
    <dbReference type="NCBI Taxonomy" id="526218"/>
    <lineage>
        <taxon>Bacteria</taxon>
        <taxon>Fusobacteriati</taxon>
        <taxon>Fusobacteriota</taxon>
        <taxon>Fusobacteriia</taxon>
        <taxon>Fusobacteriales</taxon>
        <taxon>Leptotrichiaceae</taxon>
        <taxon>Sebaldella</taxon>
    </lineage>
</organism>
<evidence type="ECO:0000313" key="4">
    <source>
        <dbReference type="Proteomes" id="UP000000845"/>
    </source>
</evidence>
<reference evidence="4" key="1">
    <citation type="submission" date="2009-09" db="EMBL/GenBank/DDBJ databases">
        <title>The complete chromosome of Sebaldella termitidis ATCC 33386.</title>
        <authorList>
            <consortium name="US DOE Joint Genome Institute (JGI-PGF)"/>
            <person name="Lucas S."/>
            <person name="Copeland A."/>
            <person name="Lapidus A."/>
            <person name="Glavina del Rio T."/>
            <person name="Dalin E."/>
            <person name="Tice H."/>
            <person name="Bruce D."/>
            <person name="Goodwin L."/>
            <person name="Pitluck S."/>
            <person name="Kyrpides N."/>
            <person name="Mavromatis K."/>
            <person name="Ivanova N."/>
            <person name="Mikhailova N."/>
            <person name="Sims D."/>
            <person name="Meincke L."/>
            <person name="Brettin T."/>
            <person name="Detter J.C."/>
            <person name="Han C."/>
            <person name="Larimer F."/>
            <person name="Land M."/>
            <person name="Hauser L."/>
            <person name="Markowitz V."/>
            <person name="Cheng J.F."/>
            <person name="Hugenholtz P."/>
            <person name="Woyke T."/>
            <person name="Wu D."/>
            <person name="Eisen J.A."/>
        </authorList>
    </citation>
    <scope>NUCLEOTIDE SEQUENCE [LARGE SCALE GENOMIC DNA]</scope>
    <source>
        <strain evidence="4">ATCC 33386 / NCTC 11300</strain>
    </source>
</reference>
<evidence type="ECO:0000259" key="2">
    <source>
        <dbReference type="Pfam" id="PF07007"/>
    </source>
</evidence>
<feature type="signal peptide" evidence="1">
    <location>
        <begin position="1"/>
        <end position="18"/>
    </location>
</feature>
<name>D1AQE9_SEBTE</name>
<accession>D1AQE9</accession>
<feature type="domain" description="Lysozyme inhibitor LprI-like N-terminal" evidence="2">
    <location>
        <begin position="41"/>
        <end position="126"/>
    </location>
</feature>
<reference evidence="3 4" key="2">
    <citation type="journal article" date="2010" name="Stand. Genomic Sci.">
        <title>Complete genome sequence of Sebaldella termitidis type strain (NCTC 11300).</title>
        <authorList>
            <person name="Harmon-Smith M."/>
            <person name="Celia L."/>
            <person name="Chertkov O."/>
            <person name="Lapidus A."/>
            <person name="Copeland A."/>
            <person name="Glavina Del Rio T."/>
            <person name="Nolan M."/>
            <person name="Lucas S."/>
            <person name="Tice H."/>
            <person name="Cheng J.F."/>
            <person name="Han C."/>
            <person name="Detter J.C."/>
            <person name="Bruce D."/>
            <person name="Goodwin L."/>
            <person name="Pitluck S."/>
            <person name="Pati A."/>
            <person name="Liolios K."/>
            <person name="Ivanova N."/>
            <person name="Mavromatis K."/>
            <person name="Mikhailova N."/>
            <person name="Chen A."/>
            <person name="Palaniappan K."/>
            <person name="Land M."/>
            <person name="Hauser L."/>
            <person name="Chang Y.J."/>
            <person name="Jeffries C.D."/>
            <person name="Brettin T."/>
            <person name="Goker M."/>
            <person name="Beck B."/>
            <person name="Bristow J."/>
            <person name="Eisen J.A."/>
            <person name="Markowitz V."/>
            <person name="Hugenholtz P."/>
            <person name="Kyrpides N.C."/>
            <person name="Klenk H.P."/>
            <person name="Chen F."/>
        </authorList>
    </citation>
    <scope>NUCLEOTIDE SEQUENCE [LARGE SCALE GENOMIC DNA]</scope>
    <source>
        <strain evidence="4">ATCC 33386 / NCTC 11300</strain>
    </source>
</reference>
<keyword evidence="1" id="KW-0732">Signal</keyword>
<sequence length="137" mass="15522">MKKFILFLVFTLAVSSFANYESDLLGRMKPVEQKSGSMLDSAQTTAEMINAVSYASNEWDAELNKIYKLLMSSLSKDGQNSLRNAQRSWIKERDKKIAGENSGGTIDLVNKNSIFLEETKKRTIELARIYDKLKSKT</sequence>
<evidence type="ECO:0000256" key="1">
    <source>
        <dbReference type="SAM" id="SignalP"/>
    </source>
</evidence>
<dbReference type="RefSeq" id="WP_012862791.1">
    <property type="nucleotide sequence ID" value="NC_013517.1"/>
</dbReference>
<dbReference type="eggNOG" id="COG3755">
    <property type="taxonomic scope" value="Bacteria"/>
</dbReference>
<keyword evidence="4" id="KW-1185">Reference proteome</keyword>
<feature type="chain" id="PRO_5003020957" description="Lysozyme inhibitor LprI-like N-terminal domain-containing protein" evidence="1">
    <location>
        <begin position="19"/>
        <end position="137"/>
    </location>
</feature>
<dbReference type="EMBL" id="CP001739">
    <property type="protein sequence ID" value="ACZ10209.1"/>
    <property type="molecule type" value="Genomic_DNA"/>
</dbReference>
<dbReference type="HOGENOM" id="CLU_128596_5_0_0"/>
<dbReference type="KEGG" id="str:Sterm_3370"/>
<evidence type="ECO:0000313" key="3">
    <source>
        <dbReference type="EMBL" id="ACZ10209.1"/>
    </source>
</evidence>
<dbReference type="InterPro" id="IPR009739">
    <property type="entry name" value="LprI-like_N"/>
</dbReference>
<dbReference type="PANTHER" id="PTHR39176">
    <property type="entry name" value="PERIPLASMIC PROTEIN-RELATED"/>
    <property type="match status" value="1"/>
</dbReference>
<dbReference type="Proteomes" id="UP000000845">
    <property type="component" value="Chromosome"/>
</dbReference>